<dbReference type="PANTHER" id="PTHR43022:SF1">
    <property type="entry name" value="PROTEIN SMF"/>
    <property type="match status" value="1"/>
</dbReference>
<evidence type="ECO:0000313" key="3">
    <source>
        <dbReference type="EMBL" id="MFH5232982.1"/>
    </source>
</evidence>
<comment type="similarity">
    <text evidence="1">Belongs to the DprA/Smf family.</text>
</comment>
<evidence type="ECO:0000256" key="1">
    <source>
        <dbReference type="ARBA" id="ARBA00006525"/>
    </source>
</evidence>
<proteinExistence type="inferred from homology"/>
<dbReference type="InterPro" id="IPR003488">
    <property type="entry name" value="DprA"/>
</dbReference>
<dbReference type="NCBIfam" id="TIGR00732">
    <property type="entry name" value="dprA"/>
    <property type="match status" value="1"/>
</dbReference>
<dbReference type="PANTHER" id="PTHR43022">
    <property type="entry name" value="PROTEIN SMF"/>
    <property type="match status" value="1"/>
</dbReference>
<keyword evidence="4" id="KW-1185">Reference proteome</keyword>
<dbReference type="InterPro" id="IPR057666">
    <property type="entry name" value="DrpA_SLOG"/>
</dbReference>
<protein>
    <submittedName>
        <fullName evidence="3">DNA-processing protein DprA</fullName>
    </submittedName>
</protein>
<evidence type="ECO:0000313" key="4">
    <source>
        <dbReference type="Proteomes" id="UP001609219"/>
    </source>
</evidence>
<dbReference type="Gene3D" id="3.40.50.450">
    <property type="match status" value="1"/>
</dbReference>
<accession>A0ABW7KH26</accession>
<feature type="domain" description="Smf/DprA SLOG" evidence="2">
    <location>
        <begin position="81"/>
        <end position="297"/>
    </location>
</feature>
<dbReference type="Proteomes" id="UP001609219">
    <property type="component" value="Unassembled WGS sequence"/>
</dbReference>
<dbReference type="RefSeq" id="WP_395118145.1">
    <property type="nucleotide sequence ID" value="NZ_JBIMSN010000190.1"/>
</dbReference>
<dbReference type="EMBL" id="JBIMSN010000190">
    <property type="protein sequence ID" value="MFH5232982.1"/>
    <property type="molecule type" value="Genomic_DNA"/>
</dbReference>
<comment type="caution">
    <text evidence="3">The sequence shown here is derived from an EMBL/GenBank/DDBJ whole genome shotgun (WGS) entry which is preliminary data.</text>
</comment>
<organism evidence="3 4">
    <name type="scientific">Antrihabitans spumae</name>
    <dbReference type="NCBI Taxonomy" id="3373370"/>
    <lineage>
        <taxon>Bacteria</taxon>
        <taxon>Bacillati</taxon>
        <taxon>Actinomycetota</taxon>
        <taxon>Actinomycetes</taxon>
        <taxon>Mycobacteriales</taxon>
        <taxon>Nocardiaceae</taxon>
        <taxon>Antrihabitans</taxon>
    </lineage>
</organism>
<dbReference type="Pfam" id="PF02481">
    <property type="entry name" value="DNA_processg_A"/>
    <property type="match status" value="1"/>
</dbReference>
<sequence length="303" mass="31516">MSHVRVIADSRRLAWAYLLRVAQGPCASLVALVHEEGVEAAAAVVRAGVDRRLPVELRDAVRRIDCAGSDLASMAACGARLVTPDDDEWAGSRLSALSESDDVPPLALWVRGPASLRAVTDRAVAVIGSRAPSEYGVTVAGEVSGDLAERKWTVVSGGAFGIDTAAHRAALAAGRVTVAVVPSGLDRAYPSANRELFDDIARTGLIISEFPPEFVPDRSSFAASARLTAALSAATLVVEAGFRSGSVVTARRARRLGRPVLAVPGPVTAATSTGCNQMIRDGDAQLVTRAVDVIDAIDASASR</sequence>
<dbReference type="SUPFAM" id="SSF102405">
    <property type="entry name" value="MCP/YpsA-like"/>
    <property type="match status" value="1"/>
</dbReference>
<evidence type="ECO:0000259" key="2">
    <source>
        <dbReference type="Pfam" id="PF02481"/>
    </source>
</evidence>
<reference evidence="3 4" key="1">
    <citation type="submission" date="2024-10" db="EMBL/GenBank/DDBJ databases">
        <authorList>
            <person name="Riesco R."/>
        </authorList>
    </citation>
    <scope>NUCLEOTIDE SEQUENCE [LARGE SCALE GENOMIC DNA]</scope>
    <source>
        <strain evidence="3 4">NCIMB 15450</strain>
    </source>
</reference>
<gene>
    <name evidence="3" type="primary">dprA</name>
    <name evidence="3" type="ORF">ACHIRB_31110</name>
</gene>
<name>A0ABW7KH26_9NOCA</name>